<dbReference type="InterPro" id="IPR019887">
    <property type="entry name" value="Tscrpt_reg_AsnC/Lrp_C"/>
</dbReference>
<dbReference type="Pfam" id="PF13412">
    <property type="entry name" value="HTH_24"/>
    <property type="match status" value="1"/>
</dbReference>
<dbReference type="AlphaFoldDB" id="A0A0F9PSN7"/>
<dbReference type="Gene3D" id="3.30.70.920">
    <property type="match status" value="1"/>
</dbReference>
<reference evidence="2" key="1">
    <citation type="journal article" date="2015" name="Nature">
        <title>Complex archaea that bridge the gap between prokaryotes and eukaryotes.</title>
        <authorList>
            <person name="Spang A."/>
            <person name="Saw J.H."/>
            <person name="Jorgensen S.L."/>
            <person name="Zaremba-Niedzwiedzka K."/>
            <person name="Martijn J."/>
            <person name="Lind A.E."/>
            <person name="van Eijk R."/>
            <person name="Schleper C."/>
            <person name="Guy L."/>
            <person name="Ettema T.J."/>
        </authorList>
    </citation>
    <scope>NUCLEOTIDE SEQUENCE</scope>
</reference>
<dbReference type="PANTHER" id="PTHR30154:SF34">
    <property type="entry name" value="TRANSCRIPTIONAL REGULATOR AZLB"/>
    <property type="match status" value="1"/>
</dbReference>
<name>A0A0F9PSN7_9ZZZZ</name>
<dbReference type="Gene3D" id="1.10.10.10">
    <property type="entry name" value="Winged helix-like DNA-binding domain superfamily/Winged helix DNA-binding domain"/>
    <property type="match status" value="1"/>
</dbReference>
<dbReference type="InterPro" id="IPR036390">
    <property type="entry name" value="WH_DNA-bd_sf"/>
</dbReference>
<evidence type="ECO:0000313" key="2">
    <source>
        <dbReference type="EMBL" id="KKN04081.1"/>
    </source>
</evidence>
<comment type="caution">
    <text evidence="2">The sequence shown here is derived from an EMBL/GenBank/DDBJ whole genome shotgun (WGS) entry which is preliminary data.</text>
</comment>
<feature type="domain" description="Transcription regulator AsnC/Lrp ligand binding" evidence="1">
    <location>
        <begin position="96"/>
        <end position="164"/>
    </location>
</feature>
<dbReference type="InterPro" id="IPR036388">
    <property type="entry name" value="WH-like_DNA-bd_sf"/>
</dbReference>
<dbReference type="GO" id="GO:0043200">
    <property type="term" value="P:response to amino acid"/>
    <property type="evidence" value="ECO:0007669"/>
    <property type="project" value="TreeGrafter"/>
</dbReference>
<proteinExistence type="predicted"/>
<dbReference type="GO" id="GO:0005829">
    <property type="term" value="C:cytosol"/>
    <property type="evidence" value="ECO:0007669"/>
    <property type="project" value="TreeGrafter"/>
</dbReference>
<dbReference type="InterPro" id="IPR019888">
    <property type="entry name" value="Tscrpt_reg_AsnC-like"/>
</dbReference>
<protein>
    <recommendedName>
        <fullName evidence="1">Transcription regulator AsnC/Lrp ligand binding domain-containing protein</fullName>
    </recommendedName>
</protein>
<dbReference type="SUPFAM" id="SSF46785">
    <property type="entry name" value="Winged helix' DNA-binding domain"/>
    <property type="match status" value="1"/>
</dbReference>
<dbReference type="GO" id="GO:0043565">
    <property type="term" value="F:sequence-specific DNA binding"/>
    <property type="evidence" value="ECO:0007669"/>
    <property type="project" value="TreeGrafter"/>
</dbReference>
<dbReference type="InterPro" id="IPR011008">
    <property type="entry name" value="Dimeric_a/b-barrel"/>
</dbReference>
<gene>
    <name evidence="2" type="ORF">LCGC14_1101200</name>
</gene>
<evidence type="ECO:0000259" key="1">
    <source>
        <dbReference type="Pfam" id="PF01037"/>
    </source>
</evidence>
<dbReference type="SUPFAM" id="SSF54909">
    <property type="entry name" value="Dimeric alpha+beta barrel"/>
    <property type="match status" value="1"/>
</dbReference>
<accession>A0A0F9PSN7</accession>
<feature type="non-terminal residue" evidence="2">
    <location>
        <position position="1"/>
    </location>
</feature>
<dbReference type="PANTHER" id="PTHR30154">
    <property type="entry name" value="LEUCINE-RESPONSIVE REGULATORY PROTEIN"/>
    <property type="match status" value="1"/>
</dbReference>
<dbReference type="EMBL" id="LAZR01004961">
    <property type="protein sequence ID" value="KKN04081.1"/>
    <property type="molecule type" value="Genomic_DNA"/>
</dbReference>
<organism evidence="2">
    <name type="scientific">marine sediment metagenome</name>
    <dbReference type="NCBI Taxonomy" id="412755"/>
    <lineage>
        <taxon>unclassified sequences</taxon>
        <taxon>metagenomes</taxon>
        <taxon>ecological metagenomes</taxon>
    </lineage>
</organism>
<sequence length="206" mass="23593">KDLNSLKLSLNYSGVIKKMDMKKKKFNDLLKIDDDDKKIIEMIEKKPSITHSDIAKEIEKSQPAVGARIIKLERKNLLTRQVGFNVKKVDIRVVIVYISTKDVEEIVKKIELCPFINHAFKISGEFNLLCFIAASDLKTIEKLVDLCFRKDPNVINVKTNVLIESIHDFVVPIDFQIENFDGRHCGPGCSLTENLPKFKFNQNSED</sequence>
<dbReference type="SMART" id="SM00344">
    <property type="entry name" value="HTH_ASNC"/>
    <property type="match status" value="1"/>
</dbReference>
<dbReference type="Pfam" id="PF01037">
    <property type="entry name" value="AsnC_trans_reg"/>
    <property type="match status" value="1"/>
</dbReference>